<evidence type="ECO:0000256" key="1">
    <source>
        <dbReference type="SAM" id="MobiDB-lite"/>
    </source>
</evidence>
<feature type="region of interest" description="Disordered" evidence="1">
    <location>
        <begin position="1"/>
        <end position="21"/>
    </location>
</feature>
<name>A0AAW2J3M5_SESRA</name>
<comment type="caution">
    <text evidence="2">The sequence shown here is derived from an EMBL/GenBank/DDBJ whole genome shotgun (WGS) entry which is preliminary data.</text>
</comment>
<evidence type="ECO:0000313" key="2">
    <source>
        <dbReference type="EMBL" id="KAL0289201.1"/>
    </source>
</evidence>
<dbReference type="EMBL" id="JACGWJ010000715">
    <property type="protein sequence ID" value="KAL0289201.1"/>
    <property type="molecule type" value="Genomic_DNA"/>
</dbReference>
<dbReference type="AlphaFoldDB" id="A0AAW2J3M5"/>
<proteinExistence type="predicted"/>
<protein>
    <submittedName>
        <fullName evidence="2">Uncharacterized protein</fullName>
    </submittedName>
</protein>
<sequence>MGLKPVASRRPTPFHPPVRELRRPIRNLITADTRPIPPPLLTYSAGADDLGAQVEAAPWTADLDAPPARVLVGREEPMQFRVSSHGGAILAVDETSPPRTAVADELLELPPSPIGIGDEAKPAAEPDTAADGVTRPMRDTAGHMGDQAACLEPARNSGPRMEGSVAAARKLPTAPADFIPAPATNTPMASEFCARRRCFAMMSRGM</sequence>
<gene>
    <name evidence="2" type="ORF">Sradi_7077400</name>
</gene>
<reference evidence="2" key="1">
    <citation type="submission" date="2020-06" db="EMBL/GenBank/DDBJ databases">
        <authorList>
            <person name="Li T."/>
            <person name="Hu X."/>
            <person name="Zhang T."/>
            <person name="Song X."/>
            <person name="Zhang H."/>
            <person name="Dai N."/>
            <person name="Sheng W."/>
            <person name="Hou X."/>
            <person name="Wei L."/>
        </authorList>
    </citation>
    <scope>NUCLEOTIDE SEQUENCE</scope>
    <source>
        <strain evidence="2">G02</strain>
        <tissue evidence="2">Leaf</tissue>
    </source>
</reference>
<accession>A0AAW2J3M5</accession>
<organism evidence="2">
    <name type="scientific">Sesamum radiatum</name>
    <name type="common">Black benniseed</name>
    <dbReference type="NCBI Taxonomy" id="300843"/>
    <lineage>
        <taxon>Eukaryota</taxon>
        <taxon>Viridiplantae</taxon>
        <taxon>Streptophyta</taxon>
        <taxon>Embryophyta</taxon>
        <taxon>Tracheophyta</taxon>
        <taxon>Spermatophyta</taxon>
        <taxon>Magnoliopsida</taxon>
        <taxon>eudicotyledons</taxon>
        <taxon>Gunneridae</taxon>
        <taxon>Pentapetalae</taxon>
        <taxon>asterids</taxon>
        <taxon>lamiids</taxon>
        <taxon>Lamiales</taxon>
        <taxon>Pedaliaceae</taxon>
        <taxon>Sesamum</taxon>
    </lineage>
</organism>
<reference evidence="2" key="2">
    <citation type="journal article" date="2024" name="Plant">
        <title>Genomic evolution and insights into agronomic trait innovations of Sesamum species.</title>
        <authorList>
            <person name="Miao H."/>
            <person name="Wang L."/>
            <person name="Qu L."/>
            <person name="Liu H."/>
            <person name="Sun Y."/>
            <person name="Le M."/>
            <person name="Wang Q."/>
            <person name="Wei S."/>
            <person name="Zheng Y."/>
            <person name="Lin W."/>
            <person name="Duan Y."/>
            <person name="Cao H."/>
            <person name="Xiong S."/>
            <person name="Wang X."/>
            <person name="Wei L."/>
            <person name="Li C."/>
            <person name="Ma Q."/>
            <person name="Ju M."/>
            <person name="Zhao R."/>
            <person name="Li G."/>
            <person name="Mu C."/>
            <person name="Tian Q."/>
            <person name="Mei H."/>
            <person name="Zhang T."/>
            <person name="Gao T."/>
            <person name="Zhang H."/>
        </authorList>
    </citation>
    <scope>NUCLEOTIDE SEQUENCE</scope>
    <source>
        <strain evidence="2">G02</strain>
    </source>
</reference>